<dbReference type="InterPro" id="IPR001367">
    <property type="entry name" value="Fe_dep_repressor"/>
</dbReference>
<dbReference type="Gene3D" id="1.10.10.10">
    <property type="entry name" value="Winged helix-like DNA-binding domain superfamily/Winged helix DNA-binding domain"/>
    <property type="match status" value="1"/>
</dbReference>
<dbReference type="GO" id="GO:0046914">
    <property type="term" value="F:transition metal ion binding"/>
    <property type="evidence" value="ECO:0007669"/>
    <property type="project" value="InterPro"/>
</dbReference>
<dbReference type="SUPFAM" id="SSF46785">
    <property type="entry name" value="Winged helix' DNA-binding domain"/>
    <property type="match status" value="1"/>
</dbReference>
<evidence type="ECO:0000256" key="4">
    <source>
        <dbReference type="ARBA" id="ARBA00023163"/>
    </source>
</evidence>
<reference evidence="6" key="2">
    <citation type="submission" date="2021-04" db="EMBL/GenBank/DDBJ databases">
        <authorList>
            <person name="Gilroy R."/>
        </authorList>
    </citation>
    <scope>NUCLEOTIDE SEQUENCE</scope>
    <source>
        <strain evidence="6">ChiBcec8-14828</strain>
    </source>
</reference>
<proteinExistence type="inferred from homology"/>
<dbReference type="Pfam" id="PF02742">
    <property type="entry name" value="Fe_dep_repr_C"/>
    <property type="match status" value="1"/>
</dbReference>
<dbReference type="AlphaFoldDB" id="A0A9D2S1Q4"/>
<dbReference type="Proteomes" id="UP000824209">
    <property type="component" value="Unassembled WGS sequence"/>
</dbReference>
<keyword evidence="4" id="KW-0804">Transcription</keyword>
<dbReference type="PANTHER" id="PTHR33238">
    <property type="entry name" value="IRON (METAL) DEPENDENT REPRESSOR, DTXR FAMILY"/>
    <property type="match status" value="1"/>
</dbReference>
<dbReference type="InterPro" id="IPR022689">
    <property type="entry name" value="Iron_dep_repressor"/>
</dbReference>
<keyword evidence="3" id="KW-0238">DNA-binding</keyword>
<dbReference type="Pfam" id="PF01325">
    <property type="entry name" value="Fe_dep_repress"/>
    <property type="match status" value="1"/>
</dbReference>
<evidence type="ECO:0000313" key="6">
    <source>
        <dbReference type="EMBL" id="HJB40697.1"/>
    </source>
</evidence>
<name>A0A9D2S1Q4_9FIRM</name>
<dbReference type="PROSITE" id="PS50944">
    <property type="entry name" value="HTH_DTXR"/>
    <property type="match status" value="1"/>
</dbReference>
<sequence>MRSFESREDYLETILVLKREKGAVRSIDVATRMGFSKPSVSRAVSLLKAADLLTMDKDGLLELTPSGLAMASRVYERHCLIKTYLEAIGVSKETAAEDACRIEHVISEESFEKLKEFMRSHGVHG</sequence>
<dbReference type="GO" id="GO:0003677">
    <property type="term" value="F:DNA binding"/>
    <property type="evidence" value="ECO:0007669"/>
    <property type="project" value="UniProtKB-KW"/>
</dbReference>
<dbReference type="SUPFAM" id="SSF47979">
    <property type="entry name" value="Iron-dependent repressor protein, dimerization domain"/>
    <property type="match status" value="1"/>
</dbReference>
<dbReference type="InterPro" id="IPR036388">
    <property type="entry name" value="WH-like_DNA-bd_sf"/>
</dbReference>
<evidence type="ECO:0000256" key="1">
    <source>
        <dbReference type="ARBA" id="ARBA00007871"/>
    </source>
</evidence>
<gene>
    <name evidence="6" type="ORF">H9943_09935</name>
</gene>
<evidence type="ECO:0000256" key="2">
    <source>
        <dbReference type="ARBA" id="ARBA00023015"/>
    </source>
</evidence>
<feature type="domain" description="HTH dtxR-type" evidence="5">
    <location>
        <begin position="1"/>
        <end position="64"/>
    </location>
</feature>
<dbReference type="GO" id="GO:0003700">
    <property type="term" value="F:DNA-binding transcription factor activity"/>
    <property type="evidence" value="ECO:0007669"/>
    <property type="project" value="InterPro"/>
</dbReference>
<dbReference type="InterPro" id="IPR050536">
    <property type="entry name" value="DtxR_MntR_Metal-Reg"/>
</dbReference>
<dbReference type="Gene3D" id="1.10.60.10">
    <property type="entry name" value="Iron dependent repressor, metal binding and dimerisation domain"/>
    <property type="match status" value="1"/>
</dbReference>
<dbReference type="PANTHER" id="PTHR33238:SF7">
    <property type="entry name" value="IRON-DEPENDENT TRANSCRIPTIONAL REGULATOR"/>
    <property type="match status" value="1"/>
</dbReference>
<dbReference type="SMART" id="SM00529">
    <property type="entry name" value="HTH_DTXR"/>
    <property type="match status" value="1"/>
</dbReference>
<protein>
    <submittedName>
        <fullName evidence="6">Metal-dependent transcriptional regulator</fullName>
    </submittedName>
</protein>
<organism evidence="6 7">
    <name type="scientific">Candidatus Ruthenibacterium avium</name>
    <dbReference type="NCBI Taxonomy" id="2838751"/>
    <lineage>
        <taxon>Bacteria</taxon>
        <taxon>Bacillati</taxon>
        <taxon>Bacillota</taxon>
        <taxon>Clostridia</taxon>
        <taxon>Eubacteriales</taxon>
        <taxon>Oscillospiraceae</taxon>
        <taxon>Ruthenibacterium</taxon>
    </lineage>
</organism>
<dbReference type="GO" id="GO:0046983">
    <property type="term" value="F:protein dimerization activity"/>
    <property type="evidence" value="ECO:0007669"/>
    <property type="project" value="InterPro"/>
</dbReference>
<accession>A0A9D2S1Q4</accession>
<dbReference type="InterPro" id="IPR036421">
    <property type="entry name" value="Fe_dep_repressor_sf"/>
</dbReference>
<comment type="similarity">
    <text evidence="1">Belongs to the DtxR/MntR family.</text>
</comment>
<comment type="caution">
    <text evidence="6">The sequence shown here is derived from an EMBL/GenBank/DDBJ whole genome shotgun (WGS) entry which is preliminary data.</text>
</comment>
<evidence type="ECO:0000256" key="3">
    <source>
        <dbReference type="ARBA" id="ARBA00023125"/>
    </source>
</evidence>
<evidence type="ECO:0000259" key="5">
    <source>
        <dbReference type="PROSITE" id="PS50944"/>
    </source>
</evidence>
<keyword evidence="2" id="KW-0805">Transcription regulation</keyword>
<dbReference type="InterPro" id="IPR022687">
    <property type="entry name" value="HTH_DTXR"/>
</dbReference>
<reference evidence="6" key="1">
    <citation type="journal article" date="2021" name="PeerJ">
        <title>Extensive microbial diversity within the chicken gut microbiome revealed by metagenomics and culture.</title>
        <authorList>
            <person name="Gilroy R."/>
            <person name="Ravi A."/>
            <person name="Getino M."/>
            <person name="Pursley I."/>
            <person name="Horton D.L."/>
            <person name="Alikhan N.F."/>
            <person name="Baker D."/>
            <person name="Gharbi K."/>
            <person name="Hall N."/>
            <person name="Watson M."/>
            <person name="Adriaenssens E.M."/>
            <person name="Foster-Nyarko E."/>
            <person name="Jarju S."/>
            <person name="Secka A."/>
            <person name="Antonio M."/>
            <person name="Oren A."/>
            <person name="Chaudhuri R.R."/>
            <person name="La Ragione R."/>
            <person name="Hildebrand F."/>
            <person name="Pallen M.J."/>
        </authorList>
    </citation>
    <scope>NUCLEOTIDE SEQUENCE</scope>
    <source>
        <strain evidence="6">ChiBcec8-14828</strain>
    </source>
</reference>
<evidence type="ECO:0000313" key="7">
    <source>
        <dbReference type="Proteomes" id="UP000824209"/>
    </source>
</evidence>
<dbReference type="InterPro" id="IPR036390">
    <property type="entry name" value="WH_DNA-bd_sf"/>
</dbReference>
<dbReference type="EMBL" id="DWYA01000088">
    <property type="protein sequence ID" value="HJB40697.1"/>
    <property type="molecule type" value="Genomic_DNA"/>
</dbReference>